<proteinExistence type="predicted"/>
<comment type="caution">
    <text evidence="1">The sequence shown here is derived from an EMBL/GenBank/DDBJ whole genome shotgun (WGS) entry which is preliminary data.</text>
</comment>
<reference evidence="1 2" key="1">
    <citation type="submission" date="2017-02" db="EMBL/GenBank/DDBJ databases">
        <title>The new phylogeny of genus Mycobacterium.</title>
        <authorList>
            <person name="Tortoli E."/>
            <person name="Trovato A."/>
            <person name="Cirillo D.M."/>
        </authorList>
    </citation>
    <scope>NUCLEOTIDE SEQUENCE [LARGE SCALE GENOMIC DNA]</scope>
    <source>
        <strain evidence="1 2">DSM 43992</strain>
    </source>
</reference>
<evidence type="ECO:0000313" key="2">
    <source>
        <dbReference type="Proteomes" id="UP000192601"/>
    </source>
</evidence>
<dbReference type="Proteomes" id="UP000192601">
    <property type="component" value="Unassembled WGS sequence"/>
</dbReference>
<keyword evidence="2" id="KW-1185">Reference proteome</keyword>
<dbReference type="AlphaFoldDB" id="A0A1X0JPP8"/>
<organism evidence="1 2">
    <name type="scientific">Mycobacterium scrofulaceum</name>
    <dbReference type="NCBI Taxonomy" id="1783"/>
    <lineage>
        <taxon>Bacteria</taxon>
        <taxon>Bacillati</taxon>
        <taxon>Actinomycetota</taxon>
        <taxon>Actinomycetes</taxon>
        <taxon>Mycobacteriales</taxon>
        <taxon>Mycobacteriaceae</taxon>
        <taxon>Mycobacterium</taxon>
    </lineage>
</organism>
<dbReference type="RefSeq" id="WP_047323684.1">
    <property type="nucleotide sequence ID" value="NZ_MVIJ01000107.1"/>
</dbReference>
<name>A0A1X0JPP8_MYCSC</name>
<evidence type="ECO:0000313" key="1">
    <source>
        <dbReference type="EMBL" id="ORB64929.1"/>
    </source>
</evidence>
<protein>
    <submittedName>
        <fullName evidence="1">Uncharacterized protein</fullName>
    </submittedName>
</protein>
<dbReference type="OrthoDB" id="4727690at2"/>
<dbReference type="EMBL" id="MVIJ01000107">
    <property type="protein sequence ID" value="ORB64929.1"/>
    <property type="molecule type" value="Genomic_DNA"/>
</dbReference>
<sequence length="147" mass="16168">MKPRSRLSANDSALLEALVPVGILVSPDEMMKLVPIDARVVDGHVGPSAESLTAQHDLVFWFDAATGSLPINRMATLNLHAVSNFSIRTVPLLRGAVLITGMCAGHPAGLSSAQIKALRNEHEPAWLAGWLMHIRIEQDTRRRRRHR</sequence>
<dbReference type="STRING" id="1783.BST44_28710"/>
<gene>
    <name evidence="1" type="ORF">BST44_28710</name>
</gene>
<accession>A0A1X0JPP8</accession>